<dbReference type="CDD" id="cd23159">
    <property type="entry name" value="Prefoldin_URI1"/>
    <property type="match status" value="1"/>
</dbReference>
<dbReference type="AlphaFoldDB" id="A0A484BH59"/>
<dbReference type="Pfam" id="PF02996">
    <property type="entry name" value="Prefoldin"/>
    <property type="match status" value="1"/>
</dbReference>
<dbReference type="GO" id="GO:0005634">
    <property type="term" value="C:nucleus"/>
    <property type="evidence" value="ECO:0007669"/>
    <property type="project" value="UniProtKB-SubCell"/>
</dbReference>
<dbReference type="GO" id="GO:0003714">
    <property type="term" value="F:transcription corepressor activity"/>
    <property type="evidence" value="ECO:0007669"/>
    <property type="project" value="TreeGrafter"/>
</dbReference>
<dbReference type="GO" id="GO:0019212">
    <property type="term" value="F:phosphatase inhibitor activity"/>
    <property type="evidence" value="ECO:0007669"/>
    <property type="project" value="TreeGrafter"/>
</dbReference>
<feature type="compositionally biased region" description="Basic and acidic residues" evidence="4">
    <location>
        <begin position="678"/>
        <end position="687"/>
    </location>
</feature>
<dbReference type="OrthoDB" id="21413at2759"/>
<reference evidence="5 6" key="1">
    <citation type="journal article" date="2019" name="J. Hered.">
        <title>An Improved Genome Assembly for Drosophila navojoa, the Basal Species in the mojavensis Cluster.</title>
        <authorList>
            <person name="Vanderlinde T."/>
            <person name="Dupim E.G."/>
            <person name="Nazario-Yepiz N.O."/>
            <person name="Carvalho A.B."/>
        </authorList>
    </citation>
    <scope>NUCLEOTIDE SEQUENCE [LARGE SCALE GENOMIC DNA]</scope>
    <source>
        <strain evidence="5">Navoj_Jal97</strain>
        <tissue evidence="5">Whole organism</tissue>
    </source>
</reference>
<feature type="compositionally biased region" description="Polar residues" evidence="4">
    <location>
        <begin position="321"/>
        <end position="332"/>
    </location>
</feature>
<dbReference type="STRING" id="7232.A0A484BH59"/>
<dbReference type="OMA" id="GHYQGYF"/>
<dbReference type="KEGG" id="dnv:108654745"/>
<dbReference type="InterPro" id="IPR009053">
    <property type="entry name" value="Prefoldin"/>
</dbReference>
<evidence type="ECO:0000256" key="3">
    <source>
        <dbReference type="ARBA" id="ARBA00038295"/>
    </source>
</evidence>
<evidence type="ECO:0000256" key="4">
    <source>
        <dbReference type="SAM" id="MobiDB-lite"/>
    </source>
</evidence>
<protein>
    <submittedName>
        <fullName evidence="5">Uncharacterized protein</fullName>
    </submittedName>
</protein>
<feature type="compositionally biased region" description="Acidic residues" evidence="4">
    <location>
        <begin position="333"/>
        <end position="348"/>
    </location>
</feature>
<feature type="region of interest" description="Disordered" evidence="4">
    <location>
        <begin position="265"/>
        <end position="349"/>
    </location>
</feature>
<feature type="compositionally biased region" description="Polar residues" evidence="4">
    <location>
        <begin position="613"/>
        <end position="627"/>
    </location>
</feature>
<keyword evidence="6" id="KW-1185">Reference proteome</keyword>
<dbReference type="GO" id="GO:0003682">
    <property type="term" value="F:chromatin binding"/>
    <property type="evidence" value="ECO:0007669"/>
    <property type="project" value="TreeGrafter"/>
</dbReference>
<evidence type="ECO:0000313" key="5">
    <source>
        <dbReference type="EMBL" id="TDG47091.1"/>
    </source>
</evidence>
<accession>A0A484BH59</accession>
<comment type="similarity">
    <text evidence="3">Belongs to the RNA polymerase II subunit 5-mediating protein family.</text>
</comment>
<evidence type="ECO:0000313" key="6">
    <source>
        <dbReference type="Proteomes" id="UP000295192"/>
    </source>
</evidence>
<keyword evidence="2" id="KW-0539">Nucleus</keyword>
<dbReference type="Proteomes" id="UP000295192">
    <property type="component" value="Unassembled WGS sequence"/>
</dbReference>
<feature type="compositionally biased region" description="Basic residues" evidence="4">
    <location>
        <begin position="666"/>
        <end position="677"/>
    </location>
</feature>
<feature type="region of interest" description="Disordered" evidence="4">
    <location>
        <begin position="199"/>
        <end position="222"/>
    </location>
</feature>
<feature type="region of interest" description="Disordered" evidence="4">
    <location>
        <begin position="641"/>
        <end position="688"/>
    </location>
</feature>
<dbReference type="GO" id="GO:0000122">
    <property type="term" value="P:negative regulation of transcription by RNA polymerase II"/>
    <property type="evidence" value="ECO:0007669"/>
    <property type="project" value="TreeGrafter"/>
</dbReference>
<feature type="region of interest" description="Disordered" evidence="4">
    <location>
        <begin position="700"/>
        <end position="737"/>
    </location>
</feature>
<feature type="compositionally biased region" description="Basic and acidic residues" evidence="4">
    <location>
        <begin position="727"/>
        <end position="737"/>
    </location>
</feature>
<evidence type="ECO:0000256" key="1">
    <source>
        <dbReference type="ARBA" id="ARBA00004123"/>
    </source>
</evidence>
<dbReference type="Gene3D" id="1.10.287.370">
    <property type="match status" value="1"/>
</dbReference>
<feature type="compositionally biased region" description="Basic and acidic residues" evidence="4">
    <location>
        <begin position="202"/>
        <end position="222"/>
    </location>
</feature>
<comment type="subcellular location">
    <subcellularLocation>
        <location evidence="1">Nucleus</location>
    </subcellularLocation>
</comment>
<feature type="region of interest" description="Disordered" evidence="4">
    <location>
        <begin position="604"/>
        <end position="627"/>
    </location>
</feature>
<dbReference type="PANTHER" id="PTHR15111:SF0">
    <property type="entry name" value="UNCONVENTIONAL PREFOLDIN RPB5 INTERACTOR 1"/>
    <property type="match status" value="1"/>
</dbReference>
<gene>
    <name evidence="5" type="ORF">AWZ03_006528</name>
</gene>
<feature type="compositionally biased region" description="Basic and acidic residues" evidence="4">
    <location>
        <begin position="283"/>
        <end position="296"/>
    </location>
</feature>
<dbReference type="SUPFAM" id="SSF46579">
    <property type="entry name" value="Prefoldin"/>
    <property type="match status" value="1"/>
</dbReference>
<feature type="compositionally biased region" description="Basic and acidic residues" evidence="4">
    <location>
        <begin position="641"/>
        <end position="657"/>
    </location>
</feature>
<dbReference type="InterPro" id="IPR052255">
    <property type="entry name" value="RNA_pol_II_subunit5-mediator"/>
</dbReference>
<dbReference type="PANTHER" id="PTHR15111">
    <property type="entry name" value="RNA POLYMERASE II SUBUNIT 5-MEDIATING PROTEIN NNX3"/>
    <property type="match status" value="1"/>
</dbReference>
<organism evidence="5 6">
    <name type="scientific">Drosophila navojoa</name>
    <name type="common">Fruit fly</name>
    <dbReference type="NCBI Taxonomy" id="7232"/>
    <lineage>
        <taxon>Eukaryota</taxon>
        <taxon>Metazoa</taxon>
        <taxon>Ecdysozoa</taxon>
        <taxon>Arthropoda</taxon>
        <taxon>Hexapoda</taxon>
        <taxon>Insecta</taxon>
        <taxon>Pterygota</taxon>
        <taxon>Neoptera</taxon>
        <taxon>Endopterygota</taxon>
        <taxon>Diptera</taxon>
        <taxon>Brachycera</taxon>
        <taxon>Muscomorpha</taxon>
        <taxon>Ephydroidea</taxon>
        <taxon>Drosophilidae</taxon>
        <taxon>Drosophila</taxon>
    </lineage>
</organism>
<feature type="compositionally biased region" description="Acidic residues" evidence="4">
    <location>
        <begin position="311"/>
        <end position="320"/>
    </location>
</feature>
<dbReference type="InterPro" id="IPR004127">
    <property type="entry name" value="Prefoldin_subunit_alpha"/>
</dbReference>
<name>A0A484BH59_DRONA</name>
<evidence type="ECO:0000256" key="2">
    <source>
        <dbReference type="ARBA" id="ARBA00023242"/>
    </source>
</evidence>
<proteinExistence type="inferred from homology"/>
<dbReference type="EMBL" id="LSRL02000049">
    <property type="protein sequence ID" value="TDG47091.1"/>
    <property type="molecule type" value="Genomic_DNA"/>
</dbReference>
<comment type="caution">
    <text evidence="5">The sequence shown here is derived from an EMBL/GenBank/DDBJ whole genome shotgun (WGS) entry which is preliminary data.</text>
</comment>
<sequence length="737" mass="84705">MERREDVLRQALDKNAYETERWLAYKADNEVAIENLNMFAKSLSVEVMVPIGKKALMPGELIHTNEVLVGHYQGYFSACSAYRAEEICQHRWRLANEHLRKLQVEADLWQKNLETPILEGAMPKSDEIEIVEEYNEADHNNWLKEHKARVRKEKLAERAQREQSKAANAQNDVFQKLEERELMEELGLDPDNFSEQTLSELLPKEAPKEKTDCDKENSTTKTDEEIFDMLAKLEAQEANDAADVDKEIEQNVQSTNEMVRNLMSGQTQVTPAKQRLSGIKTISKKDEHEKYEDQPELRLSGSKRISKVEEDNNNNEDENQAELSLSGIQNISTEEEDEDNDEDEEDQPEEVKLIRQEMQLLPIEERQEFLNSQLQIIKAKMRKIQKVSFASDELTHLMNVLVCLEDDLQELLFEQTEAANTDELSEESESVSTLDNKKRRISFATADEELLFKKEETVAEMLINGKQRQQREVIKLDDSLVLSQQTVELKLDTEKHSNSQIMQKVEENLEFVQQNQSVQDFDLVNQILEASTGRINTLHISFTHSDALPATPTTTDDTETPGTPAQLYELYKKAQEKYSFPIFVNGFEGEEDLKVPIIKEEDRASAYDDPRKQFNNPSAESGISSDAASVDLETKSILRNKSAVEREVHAVTEKPKENPNPSNSSKSKKNKSRKAKKERTIDDDLRDMSAYQKVMQDLIEKEPTLAPEPLPKGKFIDVHTPKKRISRFKEQRSMNKT</sequence>